<keyword evidence="6" id="KW-1185">Reference proteome</keyword>
<feature type="transmembrane region" description="Helical" evidence="5">
    <location>
        <begin position="331"/>
        <end position="349"/>
    </location>
</feature>
<dbReference type="FunFam" id="1.20.1280.290:FF:000012">
    <property type="entry name" value="Vacuolar membrane PQ loop repeat protein"/>
    <property type="match status" value="1"/>
</dbReference>
<evidence type="ECO:0000313" key="6">
    <source>
        <dbReference type="Proteomes" id="UP000694853"/>
    </source>
</evidence>
<feature type="transmembrane region" description="Helical" evidence="5">
    <location>
        <begin position="63"/>
        <end position="81"/>
    </location>
</feature>
<reference evidence="6" key="1">
    <citation type="journal article" date="2019" name="Toxins">
        <title>Detection of Abrin-Like and Prepropulchellin-Like Toxin Genes and Transcripts Using Whole Genome Sequencing and Full-Length Transcript Sequencing of Abrus precatorius.</title>
        <authorList>
            <person name="Hovde B.T."/>
            <person name="Daligault H.E."/>
            <person name="Hanschen E.R."/>
            <person name="Kunde Y.A."/>
            <person name="Johnson M.B."/>
            <person name="Starkenburg S.R."/>
            <person name="Johnson S.L."/>
        </authorList>
    </citation>
    <scope>NUCLEOTIDE SEQUENCE [LARGE SCALE GENOMIC DNA]</scope>
</reference>
<dbReference type="GeneID" id="113867984"/>
<evidence type="ECO:0000256" key="2">
    <source>
        <dbReference type="ARBA" id="ARBA00022692"/>
    </source>
</evidence>
<dbReference type="PANTHER" id="PTHR16201">
    <property type="entry name" value="SEVEN TRANSMEMBRANE PROTEIN 1-RELATED"/>
    <property type="match status" value="1"/>
</dbReference>
<protein>
    <submittedName>
        <fullName evidence="7">Probable vacuolar amino acid transporter YPQ1</fullName>
    </submittedName>
</protein>
<dbReference type="InterPro" id="IPR006603">
    <property type="entry name" value="PQ-loop_rpt"/>
</dbReference>
<evidence type="ECO:0000313" key="7">
    <source>
        <dbReference type="RefSeq" id="XP_027359316.1"/>
    </source>
</evidence>
<dbReference type="OrthoDB" id="8048523at2759"/>
<keyword evidence="3 5" id="KW-1133">Transmembrane helix</keyword>
<name>A0A8B8LSG1_ABRPR</name>
<evidence type="ECO:0000256" key="5">
    <source>
        <dbReference type="SAM" id="Phobius"/>
    </source>
</evidence>
<feature type="transmembrane region" description="Helical" evidence="5">
    <location>
        <begin position="361"/>
        <end position="384"/>
    </location>
</feature>
<keyword evidence="4 5" id="KW-0472">Membrane</keyword>
<evidence type="ECO:0000256" key="4">
    <source>
        <dbReference type="ARBA" id="ARBA00023136"/>
    </source>
</evidence>
<dbReference type="GO" id="GO:0098852">
    <property type="term" value="C:lytic vacuole membrane"/>
    <property type="evidence" value="ECO:0007669"/>
    <property type="project" value="UniProtKB-ARBA"/>
</dbReference>
<evidence type="ECO:0000256" key="1">
    <source>
        <dbReference type="ARBA" id="ARBA00004141"/>
    </source>
</evidence>
<accession>A0A8B8LSG1</accession>
<dbReference type="InterPro" id="IPR051415">
    <property type="entry name" value="LAAT-1"/>
</dbReference>
<dbReference type="GO" id="GO:0015174">
    <property type="term" value="F:basic amino acid transmembrane transporter activity"/>
    <property type="evidence" value="ECO:0007669"/>
    <property type="project" value="UniProtKB-ARBA"/>
</dbReference>
<dbReference type="Gene3D" id="1.20.1280.290">
    <property type="match status" value="2"/>
</dbReference>
<dbReference type="RefSeq" id="XP_027359316.1">
    <property type="nucleotide sequence ID" value="XM_027503515.1"/>
</dbReference>
<feature type="transmembrane region" description="Helical" evidence="5">
    <location>
        <begin position="93"/>
        <end position="114"/>
    </location>
</feature>
<organism evidence="6 7">
    <name type="scientific">Abrus precatorius</name>
    <name type="common">Indian licorice</name>
    <name type="synonym">Glycine abrus</name>
    <dbReference type="NCBI Taxonomy" id="3816"/>
    <lineage>
        <taxon>Eukaryota</taxon>
        <taxon>Viridiplantae</taxon>
        <taxon>Streptophyta</taxon>
        <taxon>Embryophyta</taxon>
        <taxon>Tracheophyta</taxon>
        <taxon>Spermatophyta</taxon>
        <taxon>Magnoliopsida</taxon>
        <taxon>eudicotyledons</taxon>
        <taxon>Gunneridae</taxon>
        <taxon>Pentapetalae</taxon>
        <taxon>rosids</taxon>
        <taxon>fabids</taxon>
        <taxon>Fabales</taxon>
        <taxon>Fabaceae</taxon>
        <taxon>Papilionoideae</taxon>
        <taxon>50 kb inversion clade</taxon>
        <taxon>NPAAA clade</taxon>
        <taxon>indigoferoid/millettioid clade</taxon>
        <taxon>Abreae</taxon>
        <taxon>Abrus</taxon>
    </lineage>
</organism>
<reference evidence="7" key="2">
    <citation type="submission" date="2025-08" db="UniProtKB">
        <authorList>
            <consortium name="RefSeq"/>
        </authorList>
    </citation>
    <scope>IDENTIFICATION</scope>
    <source>
        <tissue evidence="7">Young leaves</tissue>
    </source>
</reference>
<dbReference type="FunFam" id="1.20.1280.290:FF:000009">
    <property type="entry name" value="PQ loop repeat family protein"/>
    <property type="match status" value="1"/>
</dbReference>
<dbReference type="SMART" id="SM00679">
    <property type="entry name" value="CTNS"/>
    <property type="match status" value="2"/>
</dbReference>
<evidence type="ECO:0000256" key="3">
    <source>
        <dbReference type="ARBA" id="ARBA00022989"/>
    </source>
</evidence>
<dbReference type="KEGG" id="aprc:113867984"/>
<dbReference type="Proteomes" id="UP000694853">
    <property type="component" value="Unplaced"/>
</dbReference>
<feature type="transmembrane region" description="Helical" evidence="5">
    <location>
        <begin position="31"/>
        <end position="51"/>
    </location>
</feature>
<dbReference type="Pfam" id="PF04193">
    <property type="entry name" value="PQ-loop"/>
    <property type="match status" value="2"/>
</dbReference>
<dbReference type="PANTHER" id="PTHR16201:SF44">
    <property type="entry name" value="SEVEN TRANSMEMBRANE PROTEIN 1"/>
    <property type="match status" value="1"/>
</dbReference>
<keyword evidence="2 5" id="KW-0812">Transmembrane</keyword>
<proteinExistence type="predicted"/>
<comment type="subcellular location">
    <subcellularLocation>
        <location evidence="1">Membrane</location>
        <topology evidence="1">Multi-pass membrane protein</topology>
    </subcellularLocation>
</comment>
<gene>
    <name evidence="7" type="primary">LOC113867984</name>
</gene>
<sequence>MDDFANSTSLCLGSQQCMQWAKMSSDVKDRVSTTLGIISVIVWVVAEIPQLITNYKEKSSEGLSVTFLLTWIIGDLFNLFGCLLEPATLLTQLYTAVLYTIITLSLCLQAIYYGHIYPKLKCNRQLKIDTPTNAEQGKSGMERANDANQSIEFDRLERPGVGLSSPIPLPAHAQKTFVERQLYYQSARYLSKTGTPSTSILGQRSTPLIVNPIQEPLLGSAILAQSAPVLKTKTTLCLVSTLTFLGAFNLLQSPDARSHSMSSKPRQEFVIYVGRKLLQVSGNHLSEHDVVGESSVGTLLGWAMALIYMGGRLPQICLNIRRGNCKGINPLMFLFALIGNVTYVASILVRSLEWSKIAPNLPWLIEPGGCALLDLFILMQYIYFKHRASQGQES</sequence>
<dbReference type="AlphaFoldDB" id="A0A8B8LSG1"/>